<dbReference type="RefSeq" id="WP_169264127.1">
    <property type="nucleotide sequence ID" value="NZ_CAWOXK010000003.1"/>
</dbReference>
<protein>
    <submittedName>
        <fullName evidence="1">Uncharacterized protein</fullName>
    </submittedName>
</protein>
<keyword evidence="1" id="KW-0614">Plasmid</keyword>
<reference evidence="1 2" key="1">
    <citation type="submission" date="2018-06" db="EMBL/GenBank/DDBJ databases">
        <title>Comparative genomics of Brasilonema spp. strains.</title>
        <authorList>
            <person name="Alvarenga D.O."/>
            <person name="Fiore M.F."/>
            <person name="Varani A.M."/>
        </authorList>
    </citation>
    <scope>NUCLEOTIDE SEQUENCE [LARGE SCALE GENOMIC DNA]</scope>
    <source>
        <strain evidence="1 2">CENA114</strain>
        <plasmid evidence="2">pboct2</plasmid>
    </source>
</reference>
<dbReference type="AlphaFoldDB" id="A0A856MRH5"/>
<accession>A0A856MRH5</accession>
<proteinExistence type="predicted"/>
<keyword evidence="2" id="KW-1185">Reference proteome</keyword>
<evidence type="ECO:0000313" key="2">
    <source>
        <dbReference type="Proteomes" id="UP000503129"/>
    </source>
</evidence>
<dbReference type="EMBL" id="CP030120">
    <property type="protein sequence ID" value="QDL12780.1"/>
    <property type="molecule type" value="Genomic_DNA"/>
</dbReference>
<geneLocation type="plasmid" evidence="2">
    <name>pboct2</name>
</geneLocation>
<name>A0A856MRH5_9CYAN</name>
<gene>
    <name evidence="1" type="ORF">DP114_34115</name>
</gene>
<sequence>MDSNKRKIRKFLDSPSSIGEIGGVGGYAATSVRSAHFQAVVTVRDYFTDEMFLNQLTDRVYELLVEDLQLQRERIINYGQ</sequence>
<dbReference type="Proteomes" id="UP000503129">
    <property type="component" value="Plasmid pBOCT2"/>
</dbReference>
<dbReference type="KEGG" id="bsen:DP114_34115"/>
<evidence type="ECO:0000313" key="1">
    <source>
        <dbReference type="EMBL" id="QDL12780.1"/>
    </source>
</evidence>
<organism evidence="1 2">
    <name type="scientific">Brasilonema sennae CENA114</name>
    <dbReference type="NCBI Taxonomy" id="415709"/>
    <lineage>
        <taxon>Bacteria</taxon>
        <taxon>Bacillati</taxon>
        <taxon>Cyanobacteriota</taxon>
        <taxon>Cyanophyceae</taxon>
        <taxon>Nostocales</taxon>
        <taxon>Scytonemataceae</taxon>
        <taxon>Brasilonema</taxon>
        <taxon>Bromeliae group (in: Brasilonema)</taxon>
    </lineage>
</organism>